<evidence type="ECO:0000259" key="2">
    <source>
        <dbReference type="Pfam" id="PF04972"/>
    </source>
</evidence>
<keyword evidence="1" id="KW-0472">Membrane</keyword>
<name>A0A2P7AWT2_9HYPH</name>
<dbReference type="EMBL" id="PGGN01000002">
    <property type="protein sequence ID" value="PSH58667.1"/>
    <property type="molecule type" value="Genomic_DNA"/>
</dbReference>
<gene>
    <name evidence="3" type="ORF">CU100_13965</name>
</gene>
<feature type="domain" description="BON" evidence="2">
    <location>
        <begin position="32"/>
        <end position="92"/>
    </location>
</feature>
<dbReference type="InterPro" id="IPR007055">
    <property type="entry name" value="BON_dom"/>
</dbReference>
<evidence type="ECO:0000313" key="4">
    <source>
        <dbReference type="Proteomes" id="UP000241158"/>
    </source>
</evidence>
<keyword evidence="4" id="KW-1185">Reference proteome</keyword>
<keyword evidence="1" id="KW-0812">Transmembrane</keyword>
<evidence type="ECO:0000313" key="3">
    <source>
        <dbReference type="EMBL" id="PSH58667.1"/>
    </source>
</evidence>
<dbReference type="OrthoDB" id="5525824at2"/>
<evidence type="ECO:0000256" key="1">
    <source>
        <dbReference type="SAM" id="Phobius"/>
    </source>
</evidence>
<dbReference type="Pfam" id="PF04972">
    <property type="entry name" value="BON"/>
    <property type="match status" value="1"/>
</dbReference>
<reference evidence="4" key="1">
    <citation type="submission" date="2017-11" db="EMBL/GenBank/DDBJ databases">
        <authorList>
            <person name="Kuznetsova I."/>
            <person name="Sazanova A."/>
            <person name="Chirak E."/>
            <person name="Safronova V."/>
            <person name="Willems A."/>
        </authorList>
    </citation>
    <scope>NUCLEOTIDE SEQUENCE [LARGE SCALE GENOMIC DNA]</scope>
    <source>
        <strain evidence="4">PEPV15</strain>
    </source>
</reference>
<organism evidence="3 4">
    <name type="scientific">Phyllobacterium endophyticum</name>
    <dbReference type="NCBI Taxonomy" id="1149773"/>
    <lineage>
        <taxon>Bacteria</taxon>
        <taxon>Pseudomonadati</taxon>
        <taxon>Pseudomonadota</taxon>
        <taxon>Alphaproteobacteria</taxon>
        <taxon>Hyphomicrobiales</taxon>
        <taxon>Phyllobacteriaceae</taxon>
        <taxon>Phyllobacterium</taxon>
    </lineage>
</organism>
<protein>
    <recommendedName>
        <fullName evidence="2">BON domain-containing protein</fullName>
    </recommendedName>
</protein>
<dbReference type="Gene3D" id="3.40.1520.20">
    <property type="match status" value="1"/>
</dbReference>
<comment type="caution">
    <text evidence="3">The sequence shown here is derived from an EMBL/GenBank/DDBJ whole genome shotgun (WGS) entry which is preliminary data.</text>
</comment>
<sequence length="221" mass="23361">MHTIKSWFWPGVITIALLTALAVWFLTDPIDRELTASVNDGLALQNDWASAEIDGRDLVLKGIAPSEEALAAALKIAGETEGVRIVDNQTTLLPLADPFSFVVTKSDEGILLSGNVPYGDARAKILAAAENAMPGIEILDEMAVARGAPQGFFNLVDFALAQAAQLTNGEVEISGTTYNIRGTAANLNDYDRLNAAFHTALPGNAEAGEIKLEAPARASSN</sequence>
<keyword evidence="1" id="KW-1133">Transmembrane helix</keyword>
<proteinExistence type="predicted"/>
<dbReference type="Proteomes" id="UP000241158">
    <property type="component" value="Unassembled WGS sequence"/>
</dbReference>
<dbReference type="RefSeq" id="WP_106717117.1">
    <property type="nucleotide sequence ID" value="NZ_JACHXT010000004.1"/>
</dbReference>
<dbReference type="AlphaFoldDB" id="A0A2P7AWT2"/>
<accession>A0A2P7AWT2</accession>
<feature type="transmembrane region" description="Helical" evidence="1">
    <location>
        <begin position="7"/>
        <end position="26"/>
    </location>
</feature>